<reference evidence="2" key="1">
    <citation type="journal article" date="2020" name="Cell">
        <title>Large-Scale Comparative Analyses of Tick Genomes Elucidate Their Genetic Diversity and Vector Capacities.</title>
        <authorList>
            <consortium name="Tick Genome and Microbiome Consortium (TIGMIC)"/>
            <person name="Jia N."/>
            <person name="Wang J."/>
            <person name="Shi W."/>
            <person name="Du L."/>
            <person name="Sun Y."/>
            <person name="Zhan W."/>
            <person name="Jiang J.F."/>
            <person name="Wang Q."/>
            <person name="Zhang B."/>
            <person name="Ji P."/>
            <person name="Bell-Sakyi L."/>
            <person name="Cui X.M."/>
            <person name="Yuan T.T."/>
            <person name="Jiang B.G."/>
            <person name="Yang W.F."/>
            <person name="Lam T.T."/>
            <person name="Chang Q.C."/>
            <person name="Ding S.J."/>
            <person name="Wang X.J."/>
            <person name="Zhu J.G."/>
            <person name="Ruan X.D."/>
            <person name="Zhao L."/>
            <person name="Wei J.T."/>
            <person name="Ye R.Z."/>
            <person name="Que T.C."/>
            <person name="Du C.H."/>
            <person name="Zhou Y.H."/>
            <person name="Cheng J.X."/>
            <person name="Dai P.F."/>
            <person name="Guo W.B."/>
            <person name="Han X.H."/>
            <person name="Huang E.J."/>
            <person name="Li L.F."/>
            <person name="Wei W."/>
            <person name="Gao Y.C."/>
            <person name="Liu J.Z."/>
            <person name="Shao H.Z."/>
            <person name="Wang X."/>
            <person name="Wang C.C."/>
            <person name="Yang T.C."/>
            <person name="Huo Q.B."/>
            <person name="Li W."/>
            <person name="Chen H.Y."/>
            <person name="Chen S.E."/>
            <person name="Zhou L.G."/>
            <person name="Ni X.B."/>
            <person name="Tian J.H."/>
            <person name="Sheng Y."/>
            <person name="Liu T."/>
            <person name="Pan Y.S."/>
            <person name="Xia L.Y."/>
            <person name="Li J."/>
            <person name="Zhao F."/>
            <person name="Cao W.C."/>
        </authorList>
    </citation>
    <scope>NUCLEOTIDE SEQUENCE</scope>
    <source>
        <strain evidence="2">Rsan-2018</strain>
    </source>
</reference>
<reference evidence="2" key="2">
    <citation type="submission" date="2021-09" db="EMBL/GenBank/DDBJ databases">
        <authorList>
            <person name="Jia N."/>
            <person name="Wang J."/>
            <person name="Shi W."/>
            <person name="Du L."/>
            <person name="Sun Y."/>
            <person name="Zhan W."/>
            <person name="Jiang J."/>
            <person name="Wang Q."/>
            <person name="Zhang B."/>
            <person name="Ji P."/>
            <person name="Sakyi L.B."/>
            <person name="Cui X."/>
            <person name="Yuan T."/>
            <person name="Jiang B."/>
            <person name="Yang W."/>
            <person name="Lam T.T.-Y."/>
            <person name="Chang Q."/>
            <person name="Ding S."/>
            <person name="Wang X."/>
            <person name="Zhu J."/>
            <person name="Ruan X."/>
            <person name="Zhao L."/>
            <person name="Wei J."/>
            <person name="Que T."/>
            <person name="Du C."/>
            <person name="Cheng J."/>
            <person name="Dai P."/>
            <person name="Han X."/>
            <person name="Huang E."/>
            <person name="Gao Y."/>
            <person name="Liu J."/>
            <person name="Shao H."/>
            <person name="Ye R."/>
            <person name="Li L."/>
            <person name="Wei W."/>
            <person name="Wang X."/>
            <person name="Wang C."/>
            <person name="Huo Q."/>
            <person name="Li W."/>
            <person name="Guo W."/>
            <person name="Chen H."/>
            <person name="Chen S."/>
            <person name="Zhou L."/>
            <person name="Zhou L."/>
            <person name="Ni X."/>
            <person name="Tian J."/>
            <person name="Zhou Y."/>
            <person name="Sheng Y."/>
            <person name="Liu T."/>
            <person name="Pan Y."/>
            <person name="Xia L."/>
            <person name="Li J."/>
            <person name="Zhao F."/>
            <person name="Cao W."/>
        </authorList>
    </citation>
    <scope>NUCLEOTIDE SEQUENCE</scope>
    <source>
        <strain evidence="2">Rsan-2018</strain>
        <tissue evidence="2">Larvae</tissue>
    </source>
</reference>
<accession>A0A9D4QCM0</accession>
<evidence type="ECO:0000256" key="1">
    <source>
        <dbReference type="SAM" id="MobiDB-lite"/>
    </source>
</evidence>
<dbReference type="EMBL" id="JABSTV010001246">
    <property type="protein sequence ID" value="KAH7975329.1"/>
    <property type="molecule type" value="Genomic_DNA"/>
</dbReference>
<gene>
    <name evidence="2" type="ORF">HPB52_000590</name>
</gene>
<evidence type="ECO:0000313" key="2">
    <source>
        <dbReference type="EMBL" id="KAH7975329.1"/>
    </source>
</evidence>
<dbReference type="Proteomes" id="UP000821837">
    <property type="component" value="Chromosome 10"/>
</dbReference>
<comment type="caution">
    <text evidence="2">The sequence shown here is derived from an EMBL/GenBank/DDBJ whole genome shotgun (WGS) entry which is preliminary data.</text>
</comment>
<feature type="region of interest" description="Disordered" evidence="1">
    <location>
        <begin position="1"/>
        <end position="25"/>
    </location>
</feature>
<sequence>MGDENPIQQLGPGRPHHCASDASDRFGASVVNIDTSDGSSTEDTASDSDFTVVSSRDLKRKIRKTSLNGRQAPKKLNDTFFGISTRLTGSGEGNFADLWAQGNPLSKIWRVVRILQTTPKQCHPFRAVALHHGRREIEEETEGSPELARSFMSAFGIRNAEVWWKTRGRRCPMPTAPGRKSRPRPPLCSSRTRLRLYFMPACRCGHKLPKQAALSAFLLAPA</sequence>
<proteinExistence type="predicted"/>
<protein>
    <submittedName>
        <fullName evidence="2">Uncharacterized protein</fullName>
    </submittedName>
</protein>
<keyword evidence="3" id="KW-1185">Reference proteome</keyword>
<evidence type="ECO:0000313" key="3">
    <source>
        <dbReference type="Proteomes" id="UP000821837"/>
    </source>
</evidence>
<name>A0A9D4QCM0_RHISA</name>
<dbReference type="AlphaFoldDB" id="A0A9D4QCM0"/>
<organism evidence="2 3">
    <name type="scientific">Rhipicephalus sanguineus</name>
    <name type="common">Brown dog tick</name>
    <name type="synonym">Ixodes sanguineus</name>
    <dbReference type="NCBI Taxonomy" id="34632"/>
    <lineage>
        <taxon>Eukaryota</taxon>
        <taxon>Metazoa</taxon>
        <taxon>Ecdysozoa</taxon>
        <taxon>Arthropoda</taxon>
        <taxon>Chelicerata</taxon>
        <taxon>Arachnida</taxon>
        <taxon>Acari</taxon>
        <taxon>Parasitiformes</taxon>
        <taxon>Ixodida</taxon>
        <taxon>Ixodoidea</taxon>
        <taxon>Ixodidae</taxon>
        <taxon>Rhipicephalinae</taxon>
        <taxon>Rhipicephalus</taxon>
        <taxon>Rhipicephalus</taxon>
    </lineage>
</organism>